<evidence type="ECO:0000313" key="2">
    <source>
        <dbReference type="EMBL" id="KAF9792837.1"/>
    </source>
</evidence>
<feature type="compositionally biased region" description="Acidic residues" evidence="1">
    <location>
        <begin position="420"/>
        <end position="436"/>
    </location>
</feature>
<feature type="region of interest" description="Disordered" evidence="1">
    <location>
        <begin position="1"/>
        <end position="93"/>
    </location>
</feature>
<evidence type="ECO:0000256" key="1">
    <source>
        <dbReference type="SAM" id="MobiDB-lite"/>
    </source>
</evidence>
<accession>A0A9P6HS54</accession>
<reference evidence="2" key="2">
    <citation type="submission" date="2020-11" db="EMBL/GenBank/DDBJ databases">
        <authorList>
            <consortium name="DOE Joint Genome Institute"/>
            <person name="Kuo A."/>
            <person name="Miyauchi S."/>
            <person name="Kiss E."/>
            <person name="Drula E."/>
            <person name="Kohler A."/>
            <person name="Sanchez-Garcia M."/>
            <person name="Andreopoulos B."/>
            <person name="Barry K.W."/>
            <person name="Bonito G."/>
            <person name="Buee M."/>
            <person name="Carver A."/>
            <person name="Chen C."/>
            <person name="Cichocki N."/>
            <person name="Clum A."/>
            <person name="Culley D."/>
            <person name="Crous P.W."/>
            <person name="Fauchery L."/>
            <person name="Girlanda M."/>
            <person name="Hayes R."/>
            <person name="Keri Z."/>
            <person name="Labutti K."/>
            <person name="Lipzen A."/>
            <person name="Lombard V."/>
            <person name="Magnuson J."/>
            <person name="Maillard F."/>
            <person name="Morin E."/>
            <person name="Murat C."/>
            <person name="Nolan M."/>
            <person name="Ohm R."/>
            <person name="Pangilinan J."/>
            <person name="Pereira M."/>
            <person name="Perotto S."/>
            <person name="Peter M."/>
            <person name="Riley R."/>
            <person name="Sitrit Y."/>
            <person name="Stielow B."/>
            <person name="Szollosi G."/>
            <person name="Zifcakova L."/>
            <person name="Stursova M."/>
            <person name="Spatafora J.W."/>
            <person name="Tedersoo L."/>
            <person name="Vaario L.-M."/>
            <person name="Yamada A."/>
            <person name="Yan M."/>
            <person name="Wang P."/>
            <person name="Xu J."/>
            <person name="Bruns T."/>
            <person name="Baldrian P."/>
            <person name="Vilgalys R."/>
            <person name="Henrissat B."/>
            <person name="Grigoriev I.V."/>
            <person name="Hibbett D."/>
            <person name="Nagy L.G."/>
            <person name="Martin F.M."/>
        </authorList>
    </citation>
    <scope>NUCLEOTIDE SEQUENCE</scope>
    <source>
        <strain evidence="2">UH-Tt-Lm1</strain>
    </source>
</reference>
<feature type="compositionally biased region" description="Polar residues" evidence="1">
    <location>
        <begin position="63"/>
        <end position="78"/>
    </location>
</feature>
<sequence>MVNKRKCESPARNTRSSKSSRRVDDVGVNDVEGADGGGSTPTTPDDLRAAVDGEQAAEGGVDPTQSTEETASTDNQTAPRDLTSADRDPTPMAHADPVVSVEVALPSESVPEVVESAEAVDDVHHNNAYSSLFPTKKKVLQGALAVTSSKYDEAYQFSGVATVNALQIHDERNAARLLACAAHADSVAIKAPIGGIVNMSLADPSMFSFNDKGYLWSKATNSWVLTSLTGLSTYYSTSGIRQICVTPFAHGWLRFAAVLAQMCGVRSVFVPSFQGGISFAVSRFPGVGVPTPTVAKGVLSAPIAGSLIPKNNDIPVYDGRHGFQLGKYWEHSYDSNIPKGSTVMVLFSLRKGALAGSIKDLRHLPKGISFAFYPNILGVVVLADPVDCPPSDPSSAPPVTFGVNEILEYKEPEIPKPEEKDDDAEVTSIELDEEFL</sequence>
<feature type="compositionally biased region" description="Basic and acidic residues" evidence="1">
    <location>
        <begin position="410"/>
        <end position="419"/>
    </location>
</feature>
<organism evidence="2 3">
    <name type="scientific">Thelephora terrestris</name>
    <dbReference type="NCBI Taxonomy" id="56493"/>
    <lineage>
        <taxon>Eukaryota</taxon>
        <taxon>Fungi</taxon>
        <taxon>Dikarya</taxon>
        <taxon>Basidiomycota</taxon>
        <taxon>Agaricomycotina</taxon>
        <taxon>Agaricomycetes</taxon>
        <taxon>Thelephorales</taxon>
        <taxon>Thelephoraceae</taxon>
        <taxon>Thelephora</taxon>
    </lineage>
</organism>
<dbReference type="AlphaFoldDB" id="A0A9P6HS54"/>
<gene>
    <name evidence="2" type="ORF">BJ322DRAFT_1103299</name>
</gene>
<name>A0A9P6HS54_9AGAM</name>
<dbReference type="Proteomes" id="UP000736335">
    <property type="component" value="Unassembled WGS sequence"/>
</dbReference>
<proteinExistence type="predicted"/>
<reference evidence="2" key="1">
    <citation type="journal article" date="2020" name="Nat. Commun.">
        <title>Large-scale genome sequencing of mycorrhizal fungi provides insights into the early evolution of symbiotic traits.</title>
        <authorList>
            <person name="Miyauchi S."/>
            <person name="Kiss E."/>
            <person name="Kuo A."/>
            <person name="Drula E."/>
            <person name="Kohler A."/>
            <person name="Sanchez-Garcia M."/>
            <person name="Morin E."/>
            <person name="Andreopoulos B."/>
            <person name="Barry K.W."/>
            <person name="Bonito G."/>
            <person name="Buee M."/>
            <person name="Carver A."/>
            <person name="Chen C."/>
            <person name="Cichocki N."/>
            <person name="Clum A."/>
            <person name="Culley D."/>
            <person name="Crous P.W."/>
            <person name="Fauchery L."/>
            <person name="Girlanda M."/>
            <person name="Hayes R.D."/>
            <person name="Keri Z."/>
            <person name="LaButti K."/>
            <person name="Lipzen A."/>
            <person name="Lombard V."/>
            <person name="Magnuson J."/>
            <person name="Maillard F."/>
            <person name="Murat C."/>
            <person name="Nolan M."/>
            <person name="Ohm R.A."/>
            <person name="Pangilinan J."/>
            <person name="Pereira M.F."/>
            <person name="Perotto S."/>
            <person name="Peter M."/>
            <person name="Pfister S."/>
            <person name="Riley R."/>
            <person name="Sitrit Y."/>
            <person name="Stielow J.B."/>
            <person name="Szollosi G."/>
            <person name="Zifcakova L."/>
            <person name="Stursova M."/>
            <person name="Spatafora J.W."/>
            <person name="Tedersoo L."/>
            <person name="Vaario L.M."/>
            <person name="Yamada A."/>
            <person name="Yan M."/>
            <person name="Wang P."/>
            <person name="Xu J."/>
            <person name="Bruns T."/>
            <person name="Baldrian P."/>
            <person name="Vilgalys R."/>
            <person name="Dunand C."/>
            <person name="Henrissat B."/>
            <person name="Grigoriev I.V."/>
            <person name="Hibbett D."/>
            <person name="Nagy L.G."/>
            <person name="Martin F.M."/>
        </authorList>
    </citation>
    <scope>NUCLEOTIDE SEQUENCE</scope>
    <source>
        <strain evidence="2">UH-Tt-Lm1</strain>
    </source>
</reference>
<dbReference type="EMBL" id="WIUZ02000001">
    <property type="protein sequence ID" value="KAF9792837.1"/>
    <property type="molecule type" value="Genomic_DNA"/>
</dbReference>
<keyword evidence="3" id="KW-1185">Reference proteome</keyword>
<feature type="region of interest" description="Disordered" evidence="1">
    <location>
        <begin position="410"/>
        <end position="436"/>
    </location>
</feature>
<protein>
    <submittedName>
        <fullName evidence="2">Uncharacterized protein</fullName>
    </submittedName>
</protein>
<evidence type="ECO:0000313" key="3">
    <source>
        <dbReference type="Proteomes" id="UP000736335"/>
    </source>
</evidence>
<comment type="caution">
    <text evidence="2">The sequence shown here is derived from an EMBL/GenBank/DDBJ whole genome shotgun (WGS) entry which is preliminary data.</text>
</comment>